<accession>A0A232FES0</accession>
<reference evidence="2 3" key="1">
    <citation type="journal article" date="2017" name="Curr. Biol.">
        <title>The Evolution of Venom by Co-option of Single-Copy Genes.</title>
        <authorList>
            <person name="Martinson E.O."/>
            <person name="Mrinalini"/>
            <person name="Kelkar Y.D."/>
            <person name="Chang C.H."/>
            <person name="Werren J.H."/>
        </authorList>
    </citation>
    <scope>NUCLEOTIDE SEQUENCE [LARGE SCALE GENOMIC DNA]</scope>
    <source>
        <strain evidence="2 3">Alberta</strain>
        <tissue evidence="2">Whole body</tissue>
    </source>
</reference>
<feature type="chain" id="PRO_5013167142" evidence="1">
    <location>
        <begin position="19"/>
        <end position="137"/>
    </location>
</feature>
<dbReference type="EMBL" id="NNAY01000344">
    <property type="protein sequence ID" value="OXU29043.1"/>
    <property type="molecule type" value="Genomic_DNA"/>
</dbReference>
<keyword evidence="1" id="KW-0732">Signal</keyword>
<evidence type="ECO:0000256" key="1">
    <source>
        <dbReference type="SAM" id="SignalP"/>
    </source>
</evidence>
<evidence type="ECO:0000313" key="3">
    <source>
        <dbReference type="Proteomes" id="UP000215335"/>
    </source>
</evidence>
<sequence>MPAYLLVTLLPLSGFLRAPPIAAFTSSSDASESMSLISRVAFRSSFLICLRPHTAFSTFAVNAILSDPLPSLRRMSPLLVCLTLSTFVEWCPEFNENYLPSNSNDLRRLLFKTQIDKSKLVDALKVVIKEIKKPWNY</sequence>
<protein>
    <submittedName>
        <fullName evidence="2">Uncharacterized protein</fullName>
    </submittedName>
</protein>
<organism evidence="2 3">
    <name type="scientific">Trichomalopsis sarcophagae</name>
    <dbReference type="NCBI Taxonomy" id="543379"/>
    <lineage>
        <taxon>Eukaryota</taxon>
        <taxon>Metazoa</taxon>
        <taxon>Ecdysozoa</taxon>
        <taxon>Arthropoda</taxon>
        <taxon>Hexapoda</taxon>
        <taxon>Insecta</taxon>
        <taxon>Pterygota</taxon>
        <taxon>Neoptera</taxon>
        <taxon>Endopterygota</taxon>
        <taxon>Hymenoptera</taxon>
        <taxon>Apocrita</taxon>
        <taxon>Proctotrupomorpha</taxon>
        <taxon>Chalcidoidea</taxon>
        <taxon>Pteromalidae</taxon>
        <taxon>Pteromalinae</taxon>
        <taxon>Trichomalopsis</taxon>
    </lineage>
</organism>
<feature type="signal peptide" evidence="1">
    <location>
        <begin position="1"/>
        <end position="18"/>
    </location>
</feature>
<comment type="caution">
    <text evidence="2">The sequence shown here is derived from an EMBL/GenBank/DDBJ whole genome shotgun (WGS) entry which is preliminary data.</text>
</comment>
<name>A0A232FES0_9HYME</name>
<dbReference type="AlphaFoldDB" id="A0A232FES0"/>
<dbReference type="Proteomes" id="UP000215335">
    <property type="component" value="Unassembled WGS sequence"/>
</dbReference>
<evidence type="ECO:0000313" key="2">
    <source>
        <dbReference type="EMBL" id="OXU29043.1"/>
    </source>
</evidence>
<proteinExistence type="predicted"/>
<keyword evidence="3" id="KW-1185">Reference proteome</keyword>
<gene>
    <name evidence="2" type="ORF">TSAR_002083</name>
</gene>